<dbReference type="EMBL" id="CYZL01000001">
    <property type="protein sequence ID" value="CUN49570.1"/>
    <property type="molecule type" value="Genomic_DNA"/>
</dbReference>
<dbReference type="RefSeq" id="WP_055297780.1">
    <property type="nucleotide sequence ID" value="NZ_BLYK01000008.1"/>
</dbReference>
<evidence type="ECO:0000313" key="2">
    <source>
        <dbReference type="Proteomes" id="UP000095679"/>
    </source>
</evidence>
<evidence type="ECO:0000313" key="1">
    <source>
        <dbReference type="EMBL" id="CUN49570.1"/>
    </source>
</evidence>
<dbReference type="Proteomes" id="UP000095679">
    <property type="component" value="Unassembled WGS sequence"/>
</dbReference>
<accession>A0A173XE26</accession>
<dbReference type="SUPFAM" id="SSF88659">
    <property type="entry name" value="Sigma3 and sigma4 domains of RNA polymerase sigma factors"/>
    <property type="match status" value="1"/>
</dbReference>
<dbReference type="InterPro" id="IPR013324">
    <property type="entry name" value="RNA_pol_sigma_r3/r4-like"/>
</dbReference>
<dbReference type="Gene3D" id="1.20.140.160">
    <property type="match status" value="1"/>
</dbReference>
<protein>
    <submittedName>
        <fullName evidence="1">RNA polymerase sigma factor, sigma-70 family</fullName>
    </submittedName>
</protein>
<organism evidence="1 2">
    <name type="scientific">Anaerobutyricum hallii</name>
    <dbReference type="NCBI Taxonomy" id="39488"/>
    <lineage>
        <taxon>Bacteria</taxon>
        <taxon>Bacillati</taxon>
        <taxon>Bacillota</taxon>
        <taxon>Clostridia</taxon>
        <taxon>Lachnospirales</taxon>
        <taxon>Lachnospiraceae</taxon>
        <taxon>Anaerobutyricum</taxon>
    </lineage>
</organism>
<name>A0A173XE26_9FIRM</name>
<proteinExistence type="predicted"/>
<dbReference type="AlphaFoldDB" id="A0A173XE26"/>
<reference evidence="1 2" key="1">
    <citation type="submission" date="2015-09" db="EMBL/GenBank/DDBJ databases">
        <authorList>
            <consortium name="Pathogen Informatics"/>
        </authorList>
    </citation>
    <scope>NUCLEOTIDE SEQUENCE [LARGE SCALE GENOMIC DNA]</scope>
    <source>
        <strain evidence="1 2">2789STDY5834835</strain>
    </source>
</reference>
<gene>
    <name evidence="1" type="ORF">ERS852450_00091</name>
</gene>
<sequence length="348" mass="41532">MLKEEKNLNQSEITTDDDFKKISEEFEKEKEAEYEKKKGKIYYGDKNNFVNQYAFVATALRLLREDYLNGNLSDKEINQVEQLRDWGWQNIRLFGLKIAHKMMSSYKPTSEQFHDVEVDLYEVYWNKVAEYDSKKGTPTTFFVRYFRGAIREFILFTWHNVNSYDMQNYRKIKDAIEFYEQRRISYTPEMIATRTGMSVKIVTSTLKYIEQSHYVNIDDAGEQPGRIIGPEESYLNKEREELLIDLIDRILPYREKLVYFTRVNLDGDKNMPFEKVAEILDIPLKEVKILFNSAIIRLRKNQEFINSFGKREPKKKKNSNENYLPLSPKVENKLKEQGEYLFKNFSMK</sequence>